<proteinExistence type="predicted"/>
<keyword evidence="1" id="KW-0812">Transmembrane</keyword>
<feature type="transmembrane region" description="Helical" evidence="1">
    <location>
        <begin position="158"/>
        <end position="175"/>
    </location>
</feature>
<dbReference type="OrthoDB" id="10514566at2759"/>
<dbReference type="EMBL" id="CM029051">
    <property type="protein sequence ID" value="KAG2560694.1"/>
    <property type="molecule type" value="Genomic_DNA"/>
</dbReference>
<sequence length="237" mass="26588">MAGAGAGASPGADPAASGWKVWFRAKAQSSFDALTTIDYEREEVGKTARQIRDMRRAKLRGYFAICMLGLGTMHWGGAQKVLDHMNKGEGNKELVNICVRFLTFSFNCSLLGLTAGTFHTTAPWALFFAGLGAWQSFLFLLALFHLETRKYHLEESHANYSFYMSALLFSLHWSYAAQDPLILHAVGKIIISSMHLLLYLISWIWSKCAFGSLFHKVLSCSGNPRNMLPRINRRRDS</sequence>
<evidence type="ECO:0000256" key="1">
    <source>
        <dbReference type="SAM" id="Phobius"/>
    </source>
</evidence>
<gene>
    <name evidence="2" type="ORF">PVAP13_8KG093900</name>
</gene>
<organism evidence="2 3">
    <name type="scientific">Panicum virgatum</name>
    <name type="common">Blackwell switchgrass</name>
    <dbReference type="NCBI Taxonomy" id="38727"/>
    <lineage>
        <taxon>Eukaryota</taxon>
        <taxon>Viridiplantae</taxon>
        <taxon>Streptophyta</taxon>
        <taxon>Embryophyta</taxon>
        <taxon>Tracheophyta</taxon>
        <taxon>Spermatophyta</taxon>
        <taxon>Magnoliopsida</taxon>
        <taxon>Liliopsida</taxon>
        <taxon>Poales</taxon>
        <taxon>Poaceae</taxon>
        <taxon>PACMAD clade</taxon>
        <taxon>Panicoideae</taxon>
        <taxon>Panicodae</taxon>
        <taxon>Paniceae</taxon>
        <taxon>Panicinae</taxon>
        <taxon>Panicum</taxon>
        <taxon>Panicum sect. Hiantes</taxon>
    </lineage>
</organism>
<keyword evidence="1" id="KW-0472">Membrane</keyword>
<keyword evidence="1" id="KW-1133">Transmembrane helix</keyword>
<comment type="caution">
    <text evidence="2">The sequence shown here is derived from an EMBL/GenBank/DDBJ whole genome shotgun (WGS) entry which is preliminary data.</text>
</comment>
<accession>A0A8T0PRF4</accession>
<protein>
    <submittedName>
        <fullName evidence="2">Uncharacterized protein</fullName>
    </submittedName>
</protein>
<keyword evidence="3" id="KW-1185">Reference proteome</keyword>
<feature type="transmembrane region" description="Helical" evidence="1">
    <location>
        <begin position="124"/>
        <end position="146"/>
    </location>
</feature>
<dbReference type="Proteomes" id="UP000823388">
    <property type="component" value="Chromosome 8K"/>
</dbReference>
<evidence type="ECO:0000313" key="2">
    <source>
        <dbReference type="EMBL" id="KAG2560694.1"/>
    </source>
</evidence>
<feature type="transmembrane region" description="Helical" evidence="1">
    <location>
        <begin position="181"/>
        <end position="205"/>
    </location>
</feature>
<dbReference type="AlphaFoldDB" id="A0A8T0PRF4"/>
<name>A0A8T0PRF4_PANVG</name>
<feature type="transmembrane region" description="Helical" evidence="1">
    <location>
        <begin position="59"/>
        <end position="77"/>
    </location>
</feature>
<reference evidence="2" key="1">
    <citation type="submission" date="2020-05" db="EMBL/GenBank/DDBJ databases">
        <title>WGS assembly of Panicum virgatum.</title>
        <authorList>
            <person name="Lovell J.T."/>
            <person name="Jenkins J."/>
            <person name="Shu S."/>
            <person name="Juenger T.E."/>
            <person name="Schmutz J."/>
        </authorList>
    </citation>
    <scope>NUCLEOTIDE SEQUENCE</scope>
    <source>
        <strain evidence="2">AP13</strain>
    </source>
</reference>
<evidence type="ECO:0000313" key="3">
    <source>
        <dbReference type="Proteomes" id="UP000823388"/>
    </source>
</evidence>